<feature type="domain" description="NAD(P)-binding" evidence="1">
    <location>
        <begin position="7"/>
        <end position="189"/>
    </location>
</feature>
<dbReference type="InterPro" id="IPR036291">
    <property type="entry name" value="NAD(P)-bd_dom_sf"/>
</dbReference>
<dbReference type="eggNOG" id="COG0702">
    <property type="taxonomic scope" value="Bacteria"/>
</dbReference>
<dbReference type="Pfam" id="PF13460">
    <property type="entry name" value="NAD_binding_10"/>
    <property type="match status" value="1"/>
</dbReference>
<sequence>MKVFIVGATGRVATELIKDLVAKGHQITAAARKPENVVLKDDPLVTTVKLDLHASVEELATLIGKQDVIYFTAGSRGKDLLQTDAFGAVKTMQAAEQNGIKRYIMLSSMHALEPEFWHEGALAKIMDYNIAKFFADNYLIHNTSLDYTILQPAVLVEEPGTGKITVGKEIGKQNPIADVALTLAELLEHDNTRGKVILMSSGTTPIAQALASI</sequence>
<dbReference type="OrthoDB" id="9785372at2"/>
<dbReference type="PANTHER" id="PTHR15020">
    <property type="entry name" value="FLAVIN REDUCTASE-RELATED"/>
    <property type="match status" value="1"/>
</dbReference>
<dbReference type="SUPFAM" id="SSF51735">
    <property type="entry name" value="NAD(P)-binding Rossmann-fold domains"/>
    <property type="match status" value="1"/>
</dbReference>
<dbReference type="PANTHER" id="PTHR15020:SF50">
    <property type="entry name" value="UPF0659 PROTEIN YMR090W"/>
    <property type="match status" value="1"/>
</dbReference>
<comment type="caution">
    <text evidence="2">The sequence shown here is derived from an EMBL/GenBank/DDBJ whole genome shotgun (WGS) entry which is preliminary data.</text>
</comment>
<dbReference type="STRING" id="1423724.FC32_GL000317"/>
<dbReference type="EMBL" id="AZFT01000048">
    <property type="protein sequence ID" value="KRL84836.1"/>
    <property type="molecule type" value="Genomic_DNA"/>
</dbReference>
<reference evidence="2 3" key="1">
    <citation type="journal article" date="2015" name="Genome Announc.">
        <title>Expanding the biotechnology potential of lactobacilli through comparative genomics of 213 strains and associated genera.</title>
        <authorList>
            <person name="Sun Z."/>
            <person name="Harris H.M."/>
            <person name="McCann A."/>
            <person name="Guo C."/>
            <person name="Argimon S."/>
            <person name="Zhang W."/>
            <person name="Yang X."/>
            <person name="Jeffery I.B."/>
            <person name="Cooney J.C."/>
            <person name="Kagawa T.F."/>
            <person name="Liu W."/>
            <person name="Song Y."/>
            <person name="Salvetti E."/>
            <person name="Wrobel A."/>
            <person name="Rasinkangas P."/>
            <person name="Parkhill J."/>
            <person name="Rea M.C."/>
            <person name="O'Sullivan O."/>
            <person name="Ritari J."/>
            <person name="Douillard F.P."/>
            <person name="Paul Ross R."/>
            <person name="Yang R."/>
            <person name="Briner A.E."/>
            <person name="Felis G.E."/>
            <person name="de Vos W.M."/>
            <person name="Barrangou R."/>
            <person name="Klaenhammer T.R."/>
            <person name="Caufield P.W."/>
            <person name="Cui Y."/>
            <person name="Zhang H."/>
            <person name="O'Toole P.W."/>
        </authorList>
    </citation>
    <scope>NUCLEOTIDE SEQUENCE [LARGE SCALE GENOMIC DNA]</scope>
    <source>
        <strain evidence="2 3">DSM 16634</strain>
    </source>
</reference>
<gene>
    <name evidence="2" type="ORF">FC32_GL000317</name>
</gene>
<proteinExistence type="predicted"/>
<protein>
    <submittedName>
        <fullName evidence="2">NAD-dependent epimerase dehydratase</fullName>
    </submittedName>
</protein>
<evidence type="ECO:0000259" key="1">
    <source>
        <dbReference type="Pfam" id="PF13460"/>
    </source>
</evidence>
<dbReference type="PATRIC" id="fig|1423724.4.peg.335"/>
<accession>A0A0R1TX81</accession>
<evidence type="ECO:0000313" key="3">
    <source>
        <dbReference type="Proteomes" id="UP000051324"/>
    </source>
</evidence>
<dbReference type="RefSeq" id="WP_025086727.1">
    <property type="nucleotide sequence ID" value="NZ_AZFT01000048.1"/>
</dbReference>
<dbReference type="Proteomes" id="UP000051324">
    <property type="component" value="Unassembled WGS sequence"/>
</dbReference>
<evidence type="ECO:0000313" key="2">
    <source>
        <dbReference type="EMBL" id="KRL84836.1"/>
    </source>
</evidence>
<dbReference type="Gene3D" id="3.40.50.720">
    <property type="entry name" value="NAD(P)-binding Rossmann-like Domain"/>
    <property type="match status" value="1"/>
</dbReference>
<keyword evidence="3" id="KW-1185">Reference proteome</keyword>
<organism evidence="2 3">
    <name type="scientific">Ligilactobacillus apodemi DSM 16634 = JCM 16172</name>
    <dbReference type="NCBI Taxonomy" id="1423724"/>
    <lineage>
        <taxon>Bacteria</taxon>
        <taxon>Bacillati</taxon>
        <taxon>Bacillota</taxon>
        <taxon>Bacilli</taxon>
        <taxon>Lactobacillales</taxon>
        <taxon>Lactobacillaceae</taxon>
        <taxon>Ligilactobacillus</taxon>
    </lineage>
</organism>
<name>A0A0R1TX81_9LACO</name>
<dbReference type="InterPro" id="IPR016040">
    <property type="entry name" value="NAD(P)-bd_dom"/>
</dbReference>
<dbReference type="AlphaFoldDB" id="A0A0R1TX81"/>